<accession>A0A9J5YLJ7</accession>
<gene>
    <name evidence="1" type="ORF">H5410_032660</name>
</gene>
<sequence length="76" mass="8898">LKEIQGYLLLTPIWYLHCSYHLLFVSSSTSVNMQSLFRVRRSSKLTKDFGTYTSSAGEIENKLFTDKHKFLYFPTL</sequence>
<dbReference type="AlphaFoldDB" id="A0A9J5YLJ7"/>
<comment type="caution">
    <text evidence="1">The sequence shown here is derived from an EMBL/GenBank/DDBJ whole genome shotgun (WGS) entry which is preliminary data.</text>
</comment>
<organism evidence="1 2">
    <name type="scientific">Solanum commersonii</name>
    <name type="common">Commerson's wild potato</name>
    <name type="synonym">Commerson's nightshade</name>
    <dbReference type="NCBI Taxonomy" id="4109"/>
    <lineage>
        <taxon>Eukaryota</taxon>
        <taxon>Viridiplantae</taxon>
        <taxon>Streptophyta</taxon>
        <taxon>Embryophyta</taxon>
        <taxon>Tracheophyta</taxon>
        <taxon>Spermatophyta</taxon>
        <taxon>Magnoliopsida</taxon>
        <taxon>eudicotyledons</taxon>
        <taxon>Gunneridae</taxon>
        <taxon>Pentapetalae</taxon>
        <taxon>asterids</taxon>
        <taxon>lamiids</taxon>
        <taxon>Solanales</taxon>
        <taxon>Solanaceae</taxon>
        <taxon>Solanoideae</taxon>
        <taxon>Solaneae</taxon>
        <taxon>Solanum</taxon>
    </lineage>
</organism>
<proteinExistence type="predicted"/>
<evidence type="ECO:0000313" key="2">
    <source>
        <dbReference type="Proteomes" id="UP000824120"/>
    </source>
</evidence>
<dbReference type="Proteomes" id="UP000824120">
    <property type="component" value="Chromosome 6"/>
</dbReference>
<feature type="non-terminal residue" evidence="1">
    <location>
        <position position="76"/>
    </location>
</feature>
<reference evidence="1 2" key="1">
    <citation type="submission" date="2020-09" db="EMBL/GenBank/DDBJ databases">
        <title>De no assembly of potato wild relative species, Solanum commersonii.</title>
        <authorList>
            <person name="Cho K."/>
        </authorList>
    </citation>
    <scope>NUCLEOTIDE SEQUENCE [LARGE SCALE GENOMIC DNA]</scope>
    <source>
        <strain evidence="1">LZ3.2</strain>
        <tissue evidence="1">Leaf</tissue>
    </source>
</reference>
<dbReference type="EMBL" id="JACXVP010000006">
    <property type="protein sequence ID" value="KAG5601290.1"/>
    <property type="molecule type" value="Genomic_DNA"/>
</dbReference>
<protein>
    <submittedName>
        <fullName evidence="1">Uncharacterized protein</fullName>
    </submittedName>
</protein>
<name>A0A9J5YLJ7_SOLCO</name>
<evidence type="ECO:0000313" key="1">
    <source>
        <dbReference type="EMBL" id="KAG5601290.1"/>
    </source>
</evidence>
<keyword evidence="2" id="KW-1185">Reference proteome</keyword>